<feature type="compositionally biased region" description="Basic residues" evidence="1">
    <location>
        <begin position="281"/>
        <end position="290"/>
    </location>
</feature>
<dbReference type="eggNOG" id="COG1432">
    <property type="taxonomic scope" value="Bacteria"/>
</dbReference>
<dbReference type="InterPro" id="IPR025605">
    <property type="entry name" value="OST-HTH/LOTUS_dom"/>
</dbReference>
<dbReference type="AlphaFoldDB" id="V9HDV2"/>
<reference evidence="3 4" key="2">
    <citation type="submission" date="2011-10" db="EMBL/GenBank/DDBJ databases">
        <title>The Genome Sequence of Simonsiella muelleri ATCC 29453.</title>
        <authorList>
            <consortium name="The Broad Institute Genome Sequencing Platform"/>
            <consortium name="The Broad Institute Genome Sequencing Center for Infectious Disease"/>
            <person name="Earl A."/>
            <person name="Ward D."/>
            <person name="Feldgarden M."/>
            <person name="Gevers D."/>
            <person name="Izard J."/>
            <person name="Baranova O.V."/>
            <person name="Blanton J.M."/>
            <person name="Tanner A.C."/>
            <person name="Dewhirst F."/>
            <person name="Young S.K."/>
            <person name="Zeng Q."/>
            <person name="Gargeya S."/>
            <person name="Fitzgerald M."/>
            <person name="Haas B."/>
            <person name="Abouelleil A."/>
            <person name="Alvarado L."/>
            <person name="Arachchi H.M."/>
            <person name="Berlin A."/>
            <person name="Brown A."/>
            <person name="Chapman S.B."/>
            <person name="Chen Z."/>
            <person name="Dunbar C."/>
            <person name="Freedman E."/>
            <person name="Gearin G."/>
            <person name="Goldberg J."/>
            <person name="Griggs A."/>
            <person name="Gujja S."/>
            <person name="Heiman D."/>
            <person name="Howarth C."/>
            <person name="Larson L."/>
            <person name="Lui A."/>
            <person name="MacDonald P.J.P."/>
            <person name="Montmayeur A."/>
            <person name="Murphy C."/>
            <person name="Neiman D."/>
            <person name="Pearson M."/>
            <person name="Priest M."/>
            <person name="Roberts A."/>
            <person name="Saif S."/>
            <person name="Shea T."/>
            <person name="Shenoy N."/>
            <person name="Sisk P."/>
            <person name="Stolte C."/>
            <person name="Sykes S."/>
            <person name="Wortman J."/>
            <person name="Nusbaum C."/>
            <person name="Birren B."/>
        </authorList>
    </citation>
    <scope>NUCLEOTIDE SEQUENCE [LARGE SCALE GENOMIC DNA]</scope>
    <source>
        <strain evidence="3 4">ATCC 29453</strain>
    </source>
</reference>
<sequence>MSTSNKKLAVLIDADNAPADIIDEMLEEIAKYGVASVKRIYGDWSHGLSKWKATLLPHAIIPVQQFAYTKGKNATDMALVIDAMDLLYSGNFDGFCIVSSDSDFTRLASRLRESGLTVYGFGEKKTPESFRRACDKFVYVEIFRPEKNLPKQKNAPNQNNKSNNNQELINLIKRAVKETADDLGWANLAPIGSYINKVNPDFDSRLYGFSKLSDLIKSLDLFEHRTDNNQLQVRRLNKNETQRVLTDESPKQSHFESSSSQKDSNNVQSSENSEKNTSGSLKKKSAKNKPNHAPQSSNSESSGSLKDSNNVQSFENSEKNTSGSLKRKSAKNHPNNVPQNSNSESSGSLKDSNNVQSSENPEKNTSGSLKNNKPNFSKIIPIVQNAIDACADPKGWARLGEVLKYLELHIQATQYGFDNTRELIHSIYDDWLEIKKLGRGERIRINKRFISKNE</sequence>
<dbReference type="Proteomes" id="UP000017813">
    <property type="component" value="Unassembled WGS sequence"/>
</dbReference>
<dbReference type="Pfam" id="PF12872">
    <property type="entry name" value="OST-HTH"/>
    <property type="match status" value="2"/>
</dbReference>
<gene>
    <name evidence="3" type="ORF">HMPREF9021_00191</name>
</gene>
<evidence type="ECO:0000259" key="2">
    <source>
        <dbReference type="PROSITE" id="PS51644"/>
    </source>
</evidence>
<dbReference type="STRING" id="641147.HMPREF9021_00191"/>
<feature type="compositionally biased region" description="Basic and acidic residues" evidence="1">
    <location>
        <begin position="238"/>
        <end position="254"/>
    </location>
</feature>
<dbReference type="KEGG" id="smur:BWP33_01610"/>
<organism evidence="3 4">
    <name type="scientific">Simonsiella muelleri ATCC 29453</name>
    <dbReference type="NCBI Taxonomy" id="641147"/>
    <lineage>
        <taxon>Bacteria</taxon>
        <taxon>Pseudomonadati</taxon>
        <taxon>Pseudomonadota</taxon>
        <taxon>Betaproteobacteria</taxon>
        <taxon>Neisseriales</taxon>
        <taxon>Neisseriaceae</taxon>
        <taxon>Simonsiella</taxon>
    </lineage>
</organism>
<name>V9HDV2_9NEIS</name>
<dbReference type="PANTHER" id="PTHR35811:SF1">
    <property type="entry name" value="HTH OST-TYPE DOMAIN-CONTAINING PROTEIN"/>
    <property type="match status" value="1"/>
</dbReference>
<evidence type="ECO:0000256" key="1">
    <source>
        <dbReference type="SAM" id="MobiDB-lite"/>
    </source>
</evidence>
<dbReference type="Gene3D" id="3.40.50.1010">
    <property type="entry name" value="5'-nuclease"/>
    <property type="match status" value="1"/>
</dbReference>
<dbReference type="RefSeq" id="WP_002641112.1">
    <property type="nucleotide sequence ID" value="NZ_CP019448.1"/>
</dbReference>
<dbReference type="CDD" id="cd10146">
    <property type="entry name" value="LabA_like_C"/>
    <property type="match status" value="2"/>
</dbReference>
<feature type="compositionally biased region" description="Polar residues" evidence="1">
    <location>
        <begin position="332"/>
        <end position="375"/>
    </location>
</feature>
<keyword evidence="4" id="KW-1185">Reference proteome</keyword>
<evidence type="ECO:0000313" key="3">
    <source>
        <dbReference type="EMBL" id="EFG31794.1"/>
    </source>
</evidence>
<dbReference type="InterPro" id="IPR021139">
    <property type="entry name" value="NYN"/>
</dbReference>
<accession>V9HDV2</accession>
<dbReference type="InterPro" id="IPR041966">
    <property type="entry name" value="LOTUS-like"/>
</dbReference>
<dbReference type="Gene3D" id="3.30.420.610">
    <property type="entry name" value="LOTUS domain-like"/>
    <property type="match status" value="2"/>
</dbReference>
<dbReference type="HOGENOM" id="CLU_034061_5_0_4"/>
<comment type="caution">
    <text evidence="3">The sequence shown here is derived from an EMBL/GenBank/DDBJ whole genome shotgun (WGS) entry which is preliminary data.</text>
</comment>
<proteinExistence type="predicted"/>
<dbReference type="CDD" id="cd11297">
    <property type="entry name" value="PIN_LabA-like_N_1"/>
    <property type="match status" value="1"/>
</dbReference>
<protein>
    <recommendedName>
        <fullName evidence="2">HTH OST-type domain-containing protein</fullName>
    </recommendedName>
</protein>
<evidence type="ECO:0000313" key="4">
    <source>
        <dbReference type="Proteomes" id="UP000017813"/>
    </source>
</evidence>
<dbReference type="PANTHER" id="PTHR35811">
    <property type="entry name" value="SLR1870 PROTEIN"/>
    <property type="match status" value="1"/>
</dbReference>
<dbReference type="EMBL" id="ADCY02000004">
    <property type="protein sequence ID" value="EFG31794.1"/>
    <property type="molecule type" value="Genomic_DNA"/>
</dbReference>
<reference evidence="3 4" key="1">
    <citation type="submission" date="2010-03" db="EMBL/GenBank/DDBJ databases">
        <authorList>
            <consortium name="The Broad Institute Genome Sequencing Platform"/>
            <person name="Ward D."/>
            <person name="Earl A."/>
            <person name="Feldgarden M."/>
            <person name="Gevers D."/>
            <person name="Young S."/>
            <person name="Zeng Q."/>
            <person name="Koehrsen M."/>
            <person name="Alvarado L."/>
            <person name="Berlin A.M."/>
            <person name="Borenstein D."/>
            <person name="Chapman S.B."/>
            <person name="Chen Z."/>
            <person name="Engels R."/>
            <person name="Freedman E."/>
            <person name="Gellesch M."/>
            <person name="Goldberg J."/>
            <person name="Griggs A."/>
            <person name="Gujja S."/>
            <person name="Heilman E.R."/>
            <person name="Heiman D.I."/>
            <person name="Hepburn T.A."/>
            <person name="Howarth C."/>
            <person name="Jen D."/>
            <person name="Larson L."/>
            <person name="Mehta T."/>
            <person name="Park D."/>
            <person name="Pearson M."/>
            <person name="Richards J."/>
            <person name="Roberts A."/>
            <person name="Saif S."/>
            <person name="Shea T.D."/>
            <person name="Shenoy N."/>
            <person name="Sisk P."/>
            <person name="Stolte C."/>
            <person name="Sykes S.N."/>
            <person name="Walk T."/>
            <person name="White J."/>
            <person name="Yandava C."/>
            <person name="Izard J."/>
            <person name="Baranova O.V."/>
            <person name="Blanton J.M."/>
            <person name="Tanner A.C."/>
            <person name="Dewhirst F."/>
            <person name="Haas B."/>
            <person name="Nusbaum C."/>
            <person name="Birren B."/>
        </authorList>
    </citation>
    <scope>NUCLEOTIDE SEQUENCE [LARGE SCALE GENOMIC DNA]</scope>
    <source>
        <strain evidence="3 4">ATCC 29453</strain>
    </source>
</reference>
<feature type="domain" description="HTH OST-type" evidence="2">
    <location>
        <begin position="164"/>
        <end position="237"/>
    </location>
</feature>
<feature type="compositionally biased region" description="Polar residues" evidence="1">
    <location>
        <begin position="293"/>
        <end position="324"/>
    </location>
</feature>
<dbReference type="PROSITE" id="PS51644">
    <property type="entry name" value="HTH_OST"/>
    <property type="match status" value="1"/>
</dbReference>
<feature type="compositionally biased region" description="Polar residues" evidence="1">
    <location>
        <begin position="255"/>
        <end position="280"/>
    </location>
</feature>
<feature type="region of interest" description="Disordered" evidence="1">
    <location>
        <begin position="238"/>
        <end position="375"/>
    </location>
</feature>
<dbReference type="GO" id="GO:0004540">
    <property type="term" value="F:RNA nuclease activity"/>
    <property type="evidence" value="ECO:0007669"/>
    <property type="project" value="InterPro"/>
</dbReference>
<dbReference type="Pfam" id="PF01936">
    <property type="entry name" value="NYN"/>
    <property type="match status" value="1"/>
</dbReference>